<evidence type="ECO:0000256" key="1">
    <source>
        <dbReference type="SAM" id="MobiDB-lite"/>
    </source>
</evidence>
<comment type="caution">
    <text evidence="2">The sequence shown here is derived from an EMBL/GenBank/DDBJ whole genome shotgun (WGS) entry which is preliminary data.</text>
</comment>
<evidence type="ECO:0000313" key="2">
    <source>
        <dbReference type="EMBL" id="CCD11693.1"/>
    </source>
</evidence>
<protein>
    <submittedName>
        <fullName evidence="2">WGS project CAEQ00000000 data, annotated contig 1053</fullName>
    </submittedName>
</protein>
<reference evidence="2 3" key="2">
    <citation type="journal article" date="2012" name="Proc. Natl. Acad. Sci. U.S.A.">
        <title>Antigenic diversity is generated by distinct evolutionary mechanisms in African trypanosome species.</title>
        <authorList>
            <person name="Jackson A.P."/>
            <person name="Berry A."/>
            <person name="Aslett M."/>
            <person name="Allison H.C."/>
            <person name="Burton P."/>
            <person name="Vavrova-Anderson J."/>
            <person name="Brown R."/>
            <person name="Browne H."/>
            <person name="Corton N."/>
            <person name="Hauser H."/>
            <person name="Gamble J."/>
            <person name="Gilderthorp R."/>
            <person name="Marcello L."/>
            <person name="McQuillan J."/>
            <person name="Otto T.D."/>
            <person name="Quail M.A."/>
            <person name="Sanders M.J."/>
            <person name="van Tonder A."/>
            <person name="Ginger M.L."/>
            <person name="Field M.C."/>
            <person name="Barry J.D."/>
            <person name="Hertz-Fowler C."/>
            <person name="Berriman M."/>
        </authorList>
    </citation>
    <scope>NUCLEOTIDE SEQUENCE [LARGE SCALE GENOMIC DNA]</scope>
    <source>
        <strain evidence="2 3">IL3000</strain>
    </source>
</reference>
<feature type="region of interest" description="Disordered" evidence="1">
    <location>
        <begin position="136"/>
        <end position="158"/>
    </location>
</feature>
<dbReference type="AlphaFoldDB" id="F9W3H5"/>
<feature type="compositionally biased region" description="Basic and acidic residues" evidence="1">
    <location>
        <begin position="149"/>
        <end position="158"/>
    </location>
</feature>
<name>F9W3H5_TRYCI</name>
<sequence>MMENTQENNPTTNPLTMESTVEAILERARDDWGAMNAWNFFSIYYGNPYGMHRHTAVTMQQYLENPEKFVPDAAKREYIQFGLNLKRALMQRHLQRDLDRLKVANIVSLEDWKRLGATVDMGPMARMVLTRAFKQAMHHSPPKATLKKTPNEKEERGM</sequence>
<gene>
    <name evidence="2" type="ORF">TCIL3000_0_26480</name>
</gene>
<proteinExistence type="predicted"/>
<accession>F9W3H5</accession>
<dbReference type="EMBL" id="CAEQ01000411">
    <property type="protein sequence ID" value="CCD11693.1"/>
    <property type="molecule type" value="Genomic_DNA"/>
</dbReference>
<reference evidence="3" key="1">
    <citation type="submission" date="2011-07" db="EMBL/GenBank/DDBJ databases">
        <title>Divergent evolution of antigenic variation in African trypanosomes.</title>
        <authorList>
            <person name="Jackson A.P."/>
            <person name="Berry A."/>
            <person name="Allison H.C."/>
            <person name="Burton P."/>
            <person name="Anderson J."/>
            <person name="Aslett M."/>
            <person name="Brown R."/>
            <person name="Corton N."/>
            <person name="Harris D."/>
            <person name="Hauser H."/>
            <person name="Gamble J."/>
            <person name="Gilderthorp R."/>
            <person name="McQuillan J."/>
            <person name="Quail M.A."/>
            <person name="Sanders M."/>
            <person name="Van Tonder A."/>
            <person name="Ginger M.L."/>
            <person name="Donelson J.E."/>
            <person name="Field M.C."/>
            <person name="Barry J.D."/>
            <person name="Berriman M."/>
            <person name="Hertz-Fowler C."/>
        </authorList>
    </citation>
    <scope>NUCLEOTIDE SEQUENCE [LARGE SCALE GENOMIC DNA]</scope>
    <source>
        <strain evidence="3">IL3000</strain>
    </source>
</reference>
<dbReference type="VEuPathDB" id="TriTrypDB:TcIL3000_0_26480"/>
<evidence type="ECO:0000313" key="3">
    <source>
        <dbReference type="Proteomes" id="UP000000702"/>
    </source>
</evidence>
<keyword evidence="3" id="KW-1185">Reference proteome</keyword>
<organism evidence="2 3">
    <name type="scientific">Trypanosoma congolense (strain IL3000)</name>
    <dbReference type="NCBI Taxonomy" id="1068625"/>
    <lineage>
        <taxon>Eukaryota</taxon>
        <taxon>Discoba</taxon>
        <taxon>Euglenozoa</taxon>
        <taxon>Kinetoplastea</taxon>
        <taxon>Metakinetoplastina</taxon>
        <taxon>Trypanosomatida</taxon>
        <taxon>Trypanosomatidae</taxon>
        <taxon>Trypanosoma</taxon>
        <taxon>Nannomonas</taxon>
    </lineage>
</organism>
<dbReference type="Proteomes" id="UP000000702">
    <property type="component" value="Unassembled WGS sequence"/>
</dbReference>